<sequence length="596" mass="64630">MKSVTAILFTLAALASAAPNPNADANPALLATRQTCTYNCLCQEDDEGDETDPNTGPCCVAGTLTNDGTICSGMTHAAAETYGLCCGRSGAAVEPTILDICEASGVAGLSYGISHAGETHFGNFGFRNVLEKLPPNEETIYHLGSLTEFFTAAVVGILVEKGQLNWMAPVHRGMFRGRRFRAGRSWDRRAGSAVVSRTSLKVYENLLAAANHQFAENASSAPQSPFKQFQTIMTGHMPISHSTPRENTYALGWARTQLPGPLGATGLNGMFVSDMPTVRAGSESRLVLHHQGSMPGFTSAAFLFPDTGTTLVVLSNSLPLNDAVDWIGQLLMESIFETEGGTDFVKLAKKSAKAHIMYCKKVGLELEALKNSGTPASRPFEDYGGDYYNSIGNLCLQLKLEGGKLTLVFQGLPGEAYTLHHLDSDTFHWHVPYNEDVQRARFTVMDANFYQIKFMAGTGGTIGQLVWAHEPDIPEGEVFTKRKRNGCYTEEQVLQALSQLQNGRSLASVSKECPFLGLLYKAVYREPITGGNAVVESDWVVVTVMAACSRPAGVRWQYPEPIIGEDYTANETAVPSLMKGHAKRMSKCSFCSTREL</sequence>
<evidence type="ECO:0008006" key="7">
    <source>
        <dbReference type="Google" id="ProtNLM"/>
    </source>
</evidence>
<dbReference type="RefSeq" id="XP_001228800.1">
    <property type="nucleotide sequence ID" value="XM_001228799.1"/>
</dbReference>
<dbReference type="Gene3D" id="2.40.128.600">
    <property type="match status" value="1"/>
</dbReference>
<dbReference type="AlphaFoldDB" id="Q2HBX0"/>
<feature type="signal peptide" evidence="2">
    <location>
        <begin position="1"/>
        <end position="17"/>
    </location>
</feature>
<evidence type="ECO:0000259" key="4">
    <source>
        <dbReference type="Pfam" id="PF11954"/>
    </source>
</evidence>
<reference evidence="6" key="1">
    <citation type="journal article" date="2015" name="Genome Announc.">
        <title>Draft genome sequence of the cellulolytic fungus Chaetomium globosum.</title>
        <authorList>
            <person name="Cuomo C.A."/>
            <person name="Untereiner W.A."/>
            <person name="Ma L.-J."/>
            <person name="Grabherr M."/>
            <person name="Birren B.W."/>
        </authorList>
    </citation>
    <scope>NUCLEOTIDE SEQUENCE [LARGE SCALE GENOMIC DNA]</scope>
    <source>
        <strain evidence="6">ATCC 6205 / CBS 148.51 / DSM 1962 / NBRC 6347 / NRRL 1970</strain>
    </source>
</reference>
<accession>Q2HBX0</accession>
<evidence type="ECO:0000259" key="3">
    <source>
        <dbReference type="Pfam" id="PF00144"/>
    </source>
</evidence>
<protein>
    <recommendedName>
        <fullName evidence="7">Beta-lactamase-related domain-containing protein</fullName>
    </recommendedName>
</protein>
<feature type="domain" description="Peptidase S12 Pab87-related C-terminal" evidence="4">
    <location>
        <begin position="371"/>
        <end position="472"/>
    </location>
</feature>
<dbReference type="Pfam" id="PF00144">
    <property type="entry name" value="Beta-lactamase"/>
    <property type="match status" value="1"/>
</dbReference>
<dbReference type="InterPro" id="IPR050491">
    <property type="entry name" value="AmpC-like"/>
</dbReference>
<dbReference type="eggNOG" id="ENOG502QQBX">
    <property type="taxonomic scope" value="Eukaryota"/>
</dbReference>
<dbReference type="GeneID" id="4388587"/>
<comment type="similarity">
    <text evidence="1">Belongs to the peptidase S12 family.</text>
</comment>
<dbReference type="Gene3D" id="3.40.710.10">
    <property type="entry name" value="DD-peptidase/beta-lactamase superfamily"/>
    <property type="match status" value="2"/>
</dbReference>
<evidence type="ECO:0000256" key="1">
    <source>
        <dbReference type="ARBA" id="ARBA00038215"/>
    </source>
</evidence>
<dbReference type="InParanoid" id="Q2HBX0"/>
<evidence type="ECO:0000313" key="6">
    <source>
        <dbReference type="Proteomes" id="UP000001056"/>
    </source>
</evidence>
<dbReference type="PANTHER" id="PTHR46825:SF14">
    <property type="entry name" value="BETA-LACTAMASE-RELATED DOMAIN-CONTAINING PROTEIN"/>
    <property type="match status" value="1"/>
</dbReference>
<keyword evidence="2" id="KW-0732">Signal</keyword>
<organism evidence="5 6">
    <name type="scientific">Chaetomium globosum (strain ATCC 6205 / CBS 148.51 / DSM 1962 / NBRC 6347 / NRRL 1970)</name>
    <name type="common">Soil fungus</name>
    <dbReference type="NCBI Taxonomy" id="306901"/>
    <lineage>
        <taxon>Eukaryota</taxon>
        <taxon>Fungi</taxon>
        <taxon>Dikarya</taxon>
        <taxon>Ascomycota</taxon>
        <taxon>Pezizomycotina</taxon>
        <taxon>Sordariomycetes</taxon>
        <taxon>Sordariomycetidae</taxon>
        <taxon>Sordariales</taxon>
        <taxon>Chaetomiaceae</taxon>
        <taxon>Chaetomium</taxon>
    </lineage>
</organism>
<feature type="domain" description="Beta-lactamase-related" evidence="3">
    <location>
        <begin position="104"/>
        <end position="172"/>
    </location>
</feature>
<dbReference type="PANTHER" id="PTHR46825">
    <property type="entry name" value="D-ALANYL-D-ALANINE-CARBOXYPEPTIDASE/ENDOPEPTIDASE AMPH"/>
    <property type="match status" value="1"/>
</dbReference>
<proteinExistence type="inferred from homology"/>
<evidence type="ECO:0000313" key="5">
    <source>
        <dbReference type="EMBL" id="EAQ90349.1"/>
    </source>
</evidence>
<dbReference type="InterPro" id="IPR021860">
    <property type="entry name" value="Peptidase_S12_Pab87-rel_C"/>
</dbReference>
<dbReference type="OrthoDB" id="5428489at2759"/>
<dbReference type="Proteomes" id="UP000001056">
    <property type="component" value="Unassembled WGS sequence"/>
</dbReference>
<dbReference type="InterPro" id="IPR001466">
    <property type="entry name" value="Beta-lactam-related"/>
</dbReference>
<dbReference type="InterPro" id="IPR012338">
    <property type="entry name" value="Beta-lactam/transpept-like"/>
</dbReference>
<dbReference type="Pfam" id="PF11954">
    <property type="entry name" value="DUF3471"/>
    <property type="match status" value="1"/>
</dbReference>
<dbReference type="EMBL" id="CH408030">
    <property type="protein sequence ID" value="EAQ90349.1"/>
    <property type="molecule type" value="Genomic_DNA"/>
</dbReference>
<dbReference type="VEuPathDB" id="FungiDB:CHGG_02284"/>
<feature type="chain" id="PRO_5004209045" description="Beta-lactamase-related domain-containing protein" evidence="2">
    <location>
        <begin position="18"/>
        <end position="596"/>
    </location>
</feature>
<evidence type="ECO:0000256" key="2">
    <source>
        <dbReference type="SAM" id="SignalP"/>
    </source>
</evidence>
<dbReference type="SUPFAM" id="SSF56601">
    <property type="entry name" value="beta-lactamase/transpeptidase-like"/>
    <property type="match status" value="2"/>
</dbReference>
<dbReference type="STRING" id="306901.Q2HBX0"/>
<dbReference type="HOGENOM" id="CLU_457815_0_0_1"/>
<gene>
    <name evidence="5" type="ORF">CHGG_02284</name>
</gene>
<keyword evidence="6" id="KW-1185">Reference proteome</keyword>
<name>Q2HBX0_CHAGB</name>